<dbReference type="SUPFAM" id="SSF54523">
    <property type="entry name" value="Pili subunits"/>
    <property type="match status" value="1"/>
</dbReference>
<dbReference type="STRING" id="280332.CQ12_40265"/>
<organism evidence="1 2">
    <name type="scientific">Bradyrhizobium jicamae</name>
    <dbReference type="NCBI Taxonomy" id="280332"/>
    <lineage>
        <taxon>Bacteria</taxon>
        <taxon>Pseudomonadati</taxon>
        <taxon>Pseudomonadota</taxon>
        <taxon>Alphaproteobacteria</taxon>
        <taxon>Hyphomicrobiales</taxon>
        <taxon>Nitrobacteraceae</taxon>
        <taxon>Bradyrhizobium</taxon>
    </lineage>
</organism>
<name>A0A0R3LE64_9BRAD</name>
<dbReference type="AlphaFoldDB" id="A0A0R3LE64"/>
<dbReference type="InterPro" id="IPR045584">
    <property type="entry name" value="Pilin-like"/>
</dbReference>
<dbReference type="Proteomes" id="UP000050863">
    <property type="component" value="Unassembled WGS sequence"/>
</dbReference>
<dbReference type="EMBL" id="LLXZ01000148">
    <property type="protein sequence ID" value="KRR03232.1"/>
    <property type="molecule type" value="Genomic_DNA"/>
</dbReference>
<comment type="caution">
    <text evidence="1">The sequence shown here is derived from an EMBL/GenBank/DDBJ whole genome shotgun (WGS) entry which is preliminary data.</text>
</comment>
<dbReference type="OrthoDB" id="8456192at2"/>
<protein>
    <recommendedName>
        <fullName evidence="3">General secretion pathway protein GspJ</fullName>
    </recommendedName>
</protein>
<dbReference type="Pfam" id="PF07963">
    <property type="entry name" value="N_methyl"/>
    <property type="match status" value="1"/>
</dbReference>
<evidence type="ECO:0000313" key="1">
    <source>
        <dbReference type="EMBL" id="KRR03232.1"/>
    </source>
</evidence>
<gene>
    <name evidence="1" type="ORF">CQ12_40265</name>
</gene>
<accession>A0A0R3LE64</accession>
<keyword evidence="2" id="KW-1185">Reference proteome</keyword>
<evidence type="ECO:0008006" key="3">
    <source>
        <dbReference type="Google" id="ProtNLM"/>
    </source>
</evidence>
<dbReference type="NCBIfam" id="TIGR02532">
    <property type="entry name" value="IV_pilin_GFxxxE"/>
    <property type="match status" value="1"/>
</dbReference>
<evidence type="ECO:0000313" key="2">
    <source>
        <dbReference type="Proteomes" id="UP000050863"/>
    </source>
</evidence>
<proteinExistence type="predicted"/>
<dbReference type="InterPro" id="IPR012902">
    <property type="entry name" value="N_methyl_site"/>
</dbReference>
<sequence>MMPASPNRLISRVAARRRGEQGLTLIELLLSLAILAILTGFLAGGLSMARRAFGADRASEIGSETSAAIQTVAALVGSALPVRFDGAGPKDAVGFDGRGEVISFVGLSEGRSLRGGPHKIVLRRSGSDIVADFVALNGARSKESPEQSPTRVVVLSGVRDIRLGYFGTTDPKVKPAWRADWLRAERLPDLVSIRIEFEDERRNEPAAIVALRQG</sequence>
<reference evidence="1 2" key="1">
    <citation type="submission" date="2014-03" db="EMBL/GenBank/DDBJ databases">
        <title>Bradyrhizobium valentinum sp. nov., isolated from effective nodules of Lupinus mariae-josephae, a lupine endemic of basic-lime soils in Eastern Spain.</title>
        <authorList>
            <person name="Duran D."/>
            <person name="Rey L."/>
            <person name="Navarro A."/>
            <person name="Busquets A."/>
            <person name="Imperial J."/>
            <person name="Ruiz-Argueso T."/>
        </authorList>
    </citation>
    <scope>NUCLEOTIDE SEQUENCE [LARGE SCALE GENOMIC DNA]</scope>
    <source>
        <strain evidence="1 2">PAC68</strain>
    </source>
</reference>